<dbReference type="SUPFAM" id="SSF52954">
    <property type="entry name" value="Class II aaRS ABD-related"/>
    <property type="match status" value="1"/>
</dbReference>
<gene>
    <name evidence="2" type="ORF">PXEA_LOCUS16434</name>
</gene>
<protein>
    <recommendedName>
        <fullName evidence="1">Anticodon-binding domain-containing protein</fullName>
    </recommendedName>
</protein>
<comment type="caution">
    <text evidence="2">The sequence shown here is derived from an EMBL/GenBank/DDBJ whole genome shotgun (WGS) entry which is preliminary data.</text>
</comment>
<proteinExistence type="predicted"/>
<dbReference type="Gene3D" id="3.40.50.800">
    <property type="entry name" value="Anticodon-binding domain"/>
    <property type="match status" value="1"/>
</dbReference>
<dbReference type="PANTHER" id="PTHR10745:SF0">
    <property type="entry name" value="GLYCINE--TRNA LIGASE"/>
    <property type="match status" value="1"/>
</dbReference>
<sequence>MVTSFSAEKLTLLGVSHRVDSSTGSIGRRYARTDQLAIPFGITVDFDTVNIEPPSATLRERDSMNQIRVEVSIFGLRLI</sequence>
<evidence type="ECO:0000313" key="2">
    <source>
        <dbReference type="EMBL" id="VEL22994.1"/>
    </source>
</evidence>
<dbReference type="OrthoDB" id="57698at2759"/>
<keyword evidence="3" id="KW-1185">Reference proteome</keyword>
<dbReference type="Proteomes" id="UP000784294">
    <property type="component" value="Unassembled WGS sequence"/>
</dbReference>
<accession>A0A448WXX2</accession>
<dbReference type="GO" id="GO:0004820">
    <property type="term" value="F:glycine-tRNA ligase activity"/>
    <property type="evidence" value="ECO:0007669"/>
    <property type="project" value="TreeGrafter"/>
</dbReference>
<dbReference type="GO" id="GO:0070150">
    <property type="term" value="P:mitochondrial glycyl-tRNA aminoacylation"/>
    <property type="evidence" value="ECO:0007669"/>
    <property type="project" value="TreeGrafter"/>
</dbReference>
<reference evidence="2" key="1">
    <citation type="submission" date="2018-11" db="EMBL/GenBank/DDBJ databases">
        <authorList>
            <consortium name="Pathogen Informatics"/>
        </authorList>
    </citation>
    <scope>NUCLEOTIDE SEQUENCE</scope>
</reference>
<dbReference type="GO" id="GO:0005739">
    <property type="term" value="C:mitochondrion"/>
    <property type="evidence" value="ECO:0007669"/>
    <property type="project" value="TreeGrafter"/>
</dbReference>
<dbReference type="Pfam" id="PF03129">
    <property type="entry name" value="HGTP_anticodon"/>
    <property type="match status" value="1"/>
</dbReference>
<dbReference type="InterPro" id="IPR004154">
    <property type="entry name" value="Anticodon-bd"/>
</dbReference>
<evidence type="ECO:0000259" key="1">
    <source>
        <dbReference type="Pfam" id="PF03129"/>
    </source>
</evidence>
<dbReference type="EMBL" id="CAAALY010059466">
    <property type="protein sequence ID" value="VEL22994.1"/>
    <property type="molecule type" value="Genomic_DNA"/>
</dbReference>
<evidence type="ECO:0000313" key="3">
    <source>
        <dbReference type="Proteomes" id="UP000784294"/>
    </source>
</evidence>
<dbReference type="AlphaFoldDB" id="A0A448WXX2"/>
<feature type="domain" description="Anticodon-binding" evidence="1">
    <location>
        <begin position="7"/>
        <end position="72"/>
    </location>
</feature>
<organism evidence="2 3">
    <name type="scientific">Protopolystoma xenopodis</name>
    <dbReference type="NCBI Taxonomy" id="117903"/>
    <lineage>
        <taxon>Eukaryota</taxon>
        <taxon>Metazoa</taxon>
        <taxon>Spiralia</taxon>
        <taxon>Lophotrochozoa</taxon>
        <taxon>Platyhelminthes</taxon>
        <taxon>Monogenea</taxon>
        <taxon>Polyopisthocotylea</taxon>
        <taxon>Polystomatidea</taxon>
        <taxon>Polystomatidae</taxon>
        <taxon>Protopolystoma</taxon>
    </lineage>
</organism>
<dbReference type="InterPro" id="IPR036621">
    <property type="entry name" value="Anticodon-bd_dom_sf"/>
</dbReference>
<dbReference type="InterPro" id="IPR027031">
    <property type="entry name" value="Gly-tRNA_synthase/POLG2"/>
</dbReference>
<dbReference type="PANTHER" id="PTHR10745">
    <property type="entry name" value="GLYCYL-TRNA SYNTHETASE/DNA POLYMERASE SUBUNIT GAMMA-2"/>
    <property type="match status" value="1"/>
</dbReference>
<name>A0A448WXX2_9PLAT</name>